<protein>
    <submittedName>
        <fullName evidence="2">Uncharacterized protein</fullName>
    </submittedName>
</protein>
<evidence type="ECO:0000313" key="3">
    <source>
        <dbReference type="Proteomes" id="UP000217790"/>
    </source>
</evidence>
<gene>
    <name evidence="2" type="ORF">ARMGADRAFT_569760</name>
</gene>
<reference evidence="3" key="1">
    <citation type="journal article" date="2017" name="Nat. Ecol. Evol.">
        <title>Genome expansion and lineage-specific genetic innovations in the forest pathogenic fungi Armillaria.</title>
        <authorList>
            <person name="Sipos G."/>
            <person name="Prasanna A.N."/>
            <person name="Walter M.C."/>
            <person name="O'Connor E."/>
            <person name="Balint B."/>
            <person name="Krizsan K."/>
            <person name="Kiss B."/>
            <person name="Hess J."/>
            <person name="Varga T."/>
            <person name="Slot J."/>
            <person name="Riley R."/>
            <person name="Boka B."/>
            <person name="Rigling D."/>
            <person name="Barry K."/>
            <person name="Lee J."/>
            <person name="Mihaltcheva S."/>
            <person name="LaButti K."/>
            <person name="Lipzen A."/>
            <person name="Waldron R."/>
            <person name="Moloney N.M."/>
            <person name="Sperisen C."/>
            <person name="Kredics L."/>
            <person name="Vagvoelgyi C."/>
            <person name="Patrignani A."/>
            <person name="Fitzpatrick D."/>
            <person name="Nagy I."/>
            <person name="Doyle S."/>
            <person name="Anderson J.B."/>
            <person name="Grigoriev I.V."/>
            <person name="Gueldener U."/>
            <person name="Muensterkoetter M."/>
            <person name="Nagy L.G."/>
        </authorList>
    </citation>
    <scope>NUCLEOTIDE SEQUENCE [LARGE SCALE GENOMIC DNA]</scope>
    <source>
        <strain evidence="3">Ar21-2</strain>
    </source>
</reference>
<feature type="region of interest" description="Disordered" evidence="1">
    <location>
        <begin position="128"/>
        <end position="154"/>
    </location>
</feature>
<evidence type="ECO:0000313" key="2">
    <source>
        <dbReference type="EMBL" id="PBK98180.1"/>
    </source>
</evidence>
<organism evidence="2 3">
    <name type="scientific">Armillaria gallica</name>
    <name type="common">Bulbous honey fungus</name>
    <name type="synonym">Armillaria bulbosa</name>
    <dbReference type="NCBI Taxonomy" id="47427"/>
    <lineage>
        <taxon>Eukaryota</taxon>
        <taxon>Fungi</taxon>
        <taxon>Dikarya</taxon>
        <taxon>Basidiomycota</taxon>
        <taxon>Agaricomycotina</taxon>
        <taxon>Agaricomycetes</taxon>
        <taxon>Agaricomycetidae</taxon>
        <taxon>Agaricales</taxon>
        <taxon>Marasmiineae</taxon>
        <taxon>Physalacriaceae</taxon>
        <taxon>Armillaria</taxon>
    </lineage>
</organism>
<keyword evidence="3" id="KW-1185">Reference proteome</keyword>
<proteinExistence type="predicted"/>
<accession>A0A2H3DVU8</accession>
<name>A0A2H3DVU8_ARMGA</name>
<feature type="compositionally biased region" description="Basic and acidic residues" evidence="1">
    <location>
        <begin position="128"/>
        <end position="138"/>
    </location>
</feature>
<dbReference type="InParanoid" id="A0A2H3DVU8"/>
<dbReference type="AlphaFoldDB" id="A0A2H3DVU8"/>
<dbReference type="EMBL" id="KZ293648">
    <property type="protein sequence ID" value="PBK98180.1"/>
    <property type="molecule type" value="Genomic_DNA"/>
</dbReference>
<dbReference type="Proteomes" id="UP000217790">
    <property type="component" value="Unassembled WGS sequence"/>
</dbReference>
<sequence>MLSCGILWDLGQSQRFRQSVSKGERGSRRRRGRRRTADSDLRSLIKLSSDCIPPAICLQIPAPHWQRQTLPFAWVRICTKVLVPLVFSHDDNDCGVALDAWLAGNAARSGMPDYIQTKTVDGVIPRARRDSARKEMGRRPSRSLKMSTGIRKRR</sequence>
<dbReference type="OrthoDB" id="79252at2759"/>
<evidence type="ECO:0000256" key="1">
    <source>
        <dbReference type="SAM" id="MobiDB-lite"/>
    </source>
</evidence>